<evidence type="ECO:0000259" key="1">
    <source>
        <dbReference type="Pfam" id="PF00534"/>
    </source>
</evidence>
<sequence length="373" mass="42065">MVSFDRSLAGEGGTDAVARHKRYAKLLQGSLSVVVVTPPGYPHLKVNERFEILPTNAKGLAGHAWSIFYYYRIIRRAQHIHLIISQDLAAPLLLLLKWYTRLPLLVTVHGIWWDDWFSEKKWWHRWYLPFIFYSFKKADAVRVVSHYLRNELIARGVRANRVHVIPVPVNLELFSQCDPEALEEVQRKIPSPFALSVGRLEREKGFDQLLLAWEQLQKEGITAHLAIIGEGSQRQALEAWVREHKLESSVTFVGRIASEHLSPYYHAARCVALASRSESFGKVLVEAGAAGKAAVATDTHGAAEIIITGKTGYLVSQGDMRAFAQKMADLFQNSVLAEELGQEAHAHVMNAFDGDKNSEKIVRLWKQVAINKS</sequence>
<protein>
    <recommendedName>
        <fullName evidence="5">Glycosyltransferase subfamily 4-like N-terminal domain-containing protein</fullName>
    </recommendedName>
</protein>
<dbReference type="Pfam" id="PF13439">
    <property type="entry name" value="Glyco_transf_4"/>
    <property type="match status" value="1"/>
</dbReference>
<dbReference type="InterPro" id="IPR050194">
    <property type="entry name" value="Glycosyltransferase_grp1"/>
</dbReference>
<evidence type="ECO:0008006" key="5">
    <source>
        <dbReference type="Google" id="ProtNLM"/>
    </source>
</evidence>
<evidence type="ECO:0000313" key="3">
    <source>
        <dbReference type="EMBL" id="OGL88957.1"/>
    </source>
</evidence>
<accession>A0A1F7VG58</accession>
<dbReference type="Pfam" id="PF00534">
    <property type="entry name" value="Glycos_transf_1"/>
    <property type="match status" value="1"/>
</dbReference>
<dbReference type="EMBL" id="MGER01000005">
    <property type="protein sequence ID" value="OGL88957.1"/>
    <property type="molecule type" value="Genomic_DNA"/>
</dbReference>
<dbReference type="SUPFAM" id="SSF53756">
    <property type="entry name" value="UDP-Glycosyltransferase/glycogen phosphorylase"/>
    <property type="match status" value="1"/>
</dbReference>
<feature type="domain" description="Glycosyltransferase subfamily 4-like N-terminal" evidence="2">
    <location>
        <begin position="32"/>
        <end position="172"/>
    </location>
</feature>
<reference evidence="3 4" key="1">
    <citation type="journal article" date="2016" name="Nat. Commun.">
        <title>Thousands of microbial genomes shed light on interconnected biogeochemical processes in an aquifer system.</title>
        <authorList>
            <person name="Anantharaman K."/>
            <person name="Brown C.T."/>
            <person name="Hug L.A."/>
            <person name="Sharon I."/>
            <person name="Castelle C.J."/>
            <person name="Probst A.J."/>
            <person name="Thomas B.C."/>
            <person name="Singh A."/>
            <person name="Wilkins M.J."/>
            <person name="Karaoz U."/>
            <person name="Brodie E.L."/>
            <person name="Williams K.H."/>
            <person name="Hubbard S.S."/>
            <person name="Banfield J.F."/>
        </authorList>
    </citation>
    <scope>NUCLEOTIDE SEQUENCE [LARGE SCALE GENOMIC DNA]</scope>
</reference>
<name>A0A1F7VG58_9BACT</name>
<organism evidence="3 4">
    <name type="scientific">Candidatus Uhrbacteria bacterium RIFCSPLOWO2_02_FULL_49_11</name>
    <dbReference type="NCBI Taxonomy" id="1802409"/>
    <lineage>
        <taxon>Bacteria</taxon>
        <taxon>Candidatus Uhriibacteriota</taxon>
    </lineage>
</organism>
<dbReference type="PANTHER" id="PTHR45947:SF3">
    <property type="entry name" value="SULFOQUINOVOSYL TRANSFERASE SQD2"/>
    <property type="match status" value="1"/>
</dbReference>
<dbReference type="InterPro" id="IPR028098">
    <property type="entry name" value="Glyco_trans_4-like_N"/>
</dbReference>
<comment type="caution">
    <text evidence="3">The sequence shown here is derived from an EMBL/GenBank/DDBJ whole genome shotgun (WGS) entry which is preliminary data.</text>
</comment>
<dbReference type="InterPro" id="IPR001296">
    <property type="entry name" value="Glyco_trans_1"/>
</dbReference>
<evidence type="ECO:0000259" key="2">
    <source>
        <dbReference type="Pfam" id="PF13439"/>
    </source>
</evidence>
<feature type="domain" description="Glycosyl transferase family 1" evidence="1">
    <location>
        <begin position="190"/>
        <end position="345"/>
    </location>
</feature>
<dbReference type="PANTHER" id="PTHR45947">
    <property type="entry name" value="SULFOQUINOVOSYL TRANSFERASE SQD2"/>
    <property type="match status" value="1"/>
</dbReference>
<proteinExistence type="predicted"/>
<dbReference type="AlphaFoldDB" id="A0A1F7VG58"/>
<dbReference type="CDD" id="cd03801">
    <property type="entry name" value="GT4_PimA-like"/>
    <property type="match status" value="1"/>
</dbReference>
<gene>
    <name evidence="3" type="ORF">A3I42_00785</name>
</gene>
<dbReference type="Proteomes" id="UP000178264">
    <property type="component" value="Unassembled WGS sequence"/>
</dbReference>
<evidence type="ECO:0000313" key="4">
    <source>
        <dbReference type="Proteomes" id="UP000178264"/>
    </source>
</evidence>
<dbReference type="GO" id="GO:0016757">
    <property type="term" value="F:glycosyltransferase activity"/>
    <property type="evidence" value="ECO:0007669"/>
    <property type="project" value="InterPro"/>
</dbReference>
<dbReference type="Gene3D" id="3.40.50.2000">
    <property type="entry name" value="Glycogen Phosphorylase B"/>
    <property type="match status" value="2"/>
</dbReference>